<name>A0ACD3A8Q6_9AGAR</name>
<accession>A0ACD3A8Q6</accession>
<proteinExistence type="predicted"/>
<feature type="non-terminal residue" evidence="1">
    <location>
        <position position="1"/>
    </location>
</feature>
<gene>
    <name evidence="1" type="ORF">BDN72DRAFT_849371</name>
</gene>
<dbReference type="EMBL" id="ML208628">
    <property type="protein sequence ID" value="TFK61790.1"/>
    <property type="molecule type" value="Genomic_DNA"/>
</dbReference>
<evidence type="ECO:0000313" key="1">
    <source>
        <dbReference type="EMBL" id="TFK61790.1"/>
    </source>
</evidence>
<keyword evidence="2" id="KW-1185">Reference proteome</keyword>
<organism evidence="1 2">
    <name type="scientific">Pluteus cervinus</name>
    <dbReference type="NCBI Taxonomy" id="181527"/>
    <lineage>
        <taxon>Eukaryota</taxon>
        <taxon>Fungi</taxon>
        <taxon>Dikarya</taxon>
        <taxon>Basidiomycota</taxon>
        <taxon>Agaricomycotina</taxon>
        <taxon>Agaricomycetes</taxon>
        <taxon>Agaricomycetidae</taxon>
        <taxon>Agaricales</taxon>
        <taxon>Pluteineae</taxon>
        <taxon>Pluteaceae</taxon>
        <taxon>Pluteus</taxon>
    </lineage>
</organism>
<sequence length="221" mass="25314">PILQLFGVVVHMEIQAEEKRDGMVARGRAAMGKMVDAIKEDVGKRRWWMTVWERLMKQPFLAVAWPLMELFGANEVHSEATHVSTFYGMGIGEKYNLVERLSCFIGVIFGAIHFLSWHSTFPTRTELLLWRISSIVLVAQPALLLLSRLFNEIYNRTPDGSWRESIAQVLFKFTGILSILVGPIPYILARFCVLILAFLTLNHLPPRALDSITWTFYIPHL</sequence>
<evidence type="ECO:0000313" key="2">
    <source>
        <dbReference type="Proteomes" id="UP000308600"/>
    </source>
</evidence>
<reference evidence="1 2" key="1">
    <citation type="journal article" date="2019" name="Nat. Ecol. Evol.">
        <title>Megaphylogeny resolves global patterns of mushroom evolution.</title>
        <authorList>
            <person name="Varga T."/>
            <person name="Krizsan K."/>
            <person name="Foldi C."/>
            <person name="Dima B."/>
            <person name="Sanchez-Garcia M."/>
            <person name="Sanchez-Ramirez S."/>
            <person name="Szollosi G.J."/>
            <person name="Szarkandi J.G."/>
            <person name="Papp V."/>
            <person name="Albert L."/>
            <person name="Andreopoulos W."/>
            <person name="Angelini C."/>
            <person name="Antonin V."/>
            <person name="Barry K.W."/>
            <person name="Bougher N.L."/>
            <person name="Buchanan P."/>
            <person name="Buyck B."/>
            <person name="Bense V."/>
            <person name="Catcheside P."/>
            <person name="Chovatia M."/>
            <person name="Cooper J."/>
            <person name="Damon W."/>
            <person name="Desjardin D."/>
            <person name="Finy P."/>
            <person name="Geml J."/>
            <person name="Haridas S."/>
            <person name="Hughes K."/>
            <person name="Justo A."/>
            <person name="Karasinski D."/>
            <person name="Kautmanova I."/>
            <person name="Kiss B."/>
            <person name="Kocsube S."/>
            <person name="Kotiranta H."/>
            <person name="LaButti K.M."/>
            <person name="Lechner B.E."/>
            <person name="Liimatainen K."/>
            <person name="Lipzen A."/>
            <person name="Lukacs Z."/>
            <person name="Mihaltcheva S."/>
            <person name="Morgado L.N."/>
            <person name="Niskanen T."/>
            <person name="Noordeloos M.E."/>
            <person name="Ohm R.A."/>
            <person name="Ortiz-Santana B."/>
            <person name="Ovrebo C."/>
            <person name="Racz N."/>
            <person name="Riley R."/>
            <person name="Savchenko A."/>
            <person name="Shiryaev A."/>
            <person name="Soop K."/>
            <person name="Spirin V."/>
            <person name="Szebenyi C."/>
            <person name="Tomsovsky M."/>
            <person name="Tulloss R.E."/>
            <person name="Uehling J."/>
            <person name="Grigoriev I.V."/>
            <person name="Vagvolgyi C."/>
            <person name="Papp T."/>
            <person name="Martin F.M."/>
            <person name="Miettinen O."/>
            <person name="Hibbett D.S."/>
            <person name="Nagy L.G."/>
        </authorList>
    </citation>
    <scope>NUCLEOTIDE SEQUENCE [LARGE SCALE GENOMIC DNA]</scope>
    <source>
        <strain evidence="1 2">NL-1719</strain>
    </source>
</reference>
<protein>
    <submittedName>
        <fullName evidence="1">Uncharacterized protein</fullName>
    </submittedName>
</protein>
<dbReference type="Proteomes" id="UP000308600">
    <property type="component" value="Unassembled WGS sequence"/>
</dbReference>